<evidence type="ECO:0000256" key="1">
    <source>
        <dbReference type="SAM" id="MobiDB-lite"/>
    </source>
</evidence>
<accession>A0A075WJX8</accession>
<feature type="compositionally biased region" description="Low complexity" evidence="1">
    <location>
        <begin position="145"/>
        <end position="160"/>
    </location>
</feature>
<gene>
    <name evidence="2" type="primary">E37</name>
    <name evidence="2" type="synonym">U82.5</name>
</gene>
<reference evidence="2" key="2">
    <citation type="submission" date="2014-07" db="EMBL/GenBank/DDBJ databases">
        <authorList>
            <person name="Zong J.-C."/>
            <person name="Heaggans S.Y."/>
            <person name="Hayward G.S."/>
        </authorList>
    </citation>
    <scope>NUCLEOTIDE SEQUENCE</scope>
    <source>
        <strain evidence="2">European #EP18 Emelia</strain>
    </source>
</reference>
<evidence type="ECO:0000313" key="2">
    <source>
        <dbReference type="EMBL" id="AIH00865.1"/>
    </source>
</evidence>
<sequence>MKWLTTLTLWVFITGLTCTPSSISPNTVSVETSSNDIFLTNAMYNIGTSDNPTDKIQHFRNYASTTSRSTTFKKYLTAGSLTTNHKSKIDNTKPLQNIFNQTYDVRVGFYQKFLVHLNVTNTTVCENGTEAVNAVTYSTTPKTLVNSSSPSPTNSTVSPSYEYPPLSASTPVPCNLTTIFHITNVFNYSFDPVHTDGLSFIRVDENSPFITVLRYLDRPEKLQNEKNATHNSLCQQFSSSHLSDERHFNFNSSFNNTHSIVSLDRCETDTFVIIFDDHQTWYKYPQGIFLSALEKVLKYYGFHNYLLQFIGLLDDHKCKFDVRSTVQHSQNGDYFNKHYRNRHLTSWGVCNNFYQHVNLTQRISYFEKQ</sequence>
<proteinExistence type="predicted"/>
<feature type="region of interest" description="Disordered" evidence="1">
    <location>
        <begin position="141"/>
        <end position="160"/>
    </location>
</feature>
<protein>
    <submittedName>
        <fullName evidence="2">Ser/thr rich glycoprotein ORF-O</fullName>
    </submittedName>
</protein>
<organism evidence="2">
    <name type="scientific">Elephant endotheliotropic herpesvirus 1B</name>
    <dbReference type="NCBI Taxonomy" id="759754"/>
    <lineage>
        <taxon>Viruses</taxon>
        <taxon>Duplodnaviria</taxon>
        <taxon>Heunggongvirae</taxon>
        <taxon>Peploviricota</taxon>
        <taxon>Herviviricetes</taxon>
        <taxon>Herpesvirales</taxon>
        <taxon>Orthoherpesviridae</taxon>
        <taxon>Betaherpesvirinae</taxon>
        <taxon>Proboscivirus</taxon>
        <taxon>Proboscivirus elephantidbeta1</taxon>
        <taxon>Elephantid herpesvirus 1</taxon>
    </lineage>
</organism>
<name>A0A075WJX8_ELHV1</name>
<dbReference type="EMBL" id="KM087811">
    <property type="protein sequence ID" value="AIH00865.1"/>
    <property type="molecule type" value="Genomic_DNA"/>
</dbReference>
<reference evidence="2" key="1">
    <citation type="journal article" date="2014" name="J. Virol.">
        <title>Elephant endotheliotropic herpesviruses EEHV1A, EEHV1B, and EEHV2 from cases of hemorrhagic disease are highly diverged from other mammalian herpesviruses and may form a new subfamily.</title>
        <authorList>
            <person name="Richman LK"/>
            <person name="Zong JC"/>
            <person name="Latimer EM"/>
            <person name="Lock J"/>
            <person name="Fleischer RC"/>
            <person name="Heaggans SY"/>
            <person name="Hayward GS."/>
        </authorList>
    </citation>
    <scope>NUCLEOTIDE SEQUENCE</scope>
    <source>
        <strain evidence="2">European #EP18 Emelia</strain>
    </source>
</reference>